<reference evidence="2" key="1">
    <citation type="journal article" date="2019" name="Sci. Rep.">
        <title>Draft genome of Tanacetum cinerariifolium, the natural source of mosquito coil.</title>
        <authorList>
            <person name="Yamashiro T."/>
            <person name="Shiraishi A."/>
            <person name="Satake H."/>
            <person name="Nakayama K."/>
        </authorList>
    </citation>
    <scope>NUCLEOTIDE SEQUENCE</scope>
</reference>
<evidence type="ECO:0000256" key="1">
    <source>
        <dbReference type="SAM" id="MobiDB-lite"/>
    </source>
</evidence>
<accession>A0A699TIB0</accession>
<organism evidence="2">
    <name type="scientific">Tanacetum cinerariifolium</name>
    <name type="common">Dalmatian daisy</name>
    <name type="synonym">Chrysanthemum cinerariifolium</name>
    <dbReference type="NCBI Taxonomy" id="118510"/>
    <lineage>
        <taxon>Eukaryota</taxon>
        <taxon>Viridiplantae</taxon>
        <taxon>Streptophyta</taxon>
        <taxon>Embryophyta</taxon>
        <taxon>Tracheophyta</taxon>
        <taxon>Spermatophyta</taxon>
        <taxon>Magnoliopsida</taxon>
        <taxon>eudicotyledons</taxon>
        <taxon>Gunneridae</taxon>
        <taxon>Pentapetalae</taxon>
        <taxon>asterids</taxon>
        <taxon>campanulids</taxon>
        <taxon>Asterales</taxon>
        <taxon>Asteraceae</taxon>
        <taxon>Asteroideae</taxon>
        <taxon>Anthemideae</taxon>
        <taxon>Anthemidinae</taxon>
        <taxon>Tanacetum</taxon>
    </lineage>
</organism>
<feature type="non-terminal residue" evidence="2">
    <location>
        <position position="150"/>
    </location>
</feature>
<feature type="non-terminal residue" evidence="2">
    <location>
        <position position="1"/>
    </location>
</feature>
<evidence type="ECO:0000313" key="2">
    <source>
        <dbReference type="EMBL" id="GFD09433.1"/>
    </source>
</evidence>
<feature type="region of interest" description="Disordered" evidence="1">
    <location>
        <begin position="34"/>
        <end position="150"/>
    </location>
</feature>
<proteinExistence type="predicted"/>
<feature type="compositionally biased region" description="Pro residues" evidence="1">
    <location>
        <begin position="101"/>
        <end position="115"/>
    </location>
</feature>
<comment type="caution">
    <text evidence="2">The sequence shown here is derived from an EMBL/GenBank/DDBJ whole genome shotgun (WGS) entry which is preliminary data.</text>
</comment>
<protein>
    <submittedName>
        <fullName evidence="2">Uncharacterized protein</fullName>
    </submittedName>
</protein>
<sequence>HEVILSSSFCCYSKLRVLQIGIRAKVIENQLPLEPLLTPNPPELDNDYLDAVDYDDEEEPYEDLNDEEEDPKENPEMDLDKEEEDLEMDVDDEEEEEQLPISPPPLSPLRTPPPVSESSFESDIPVTTTAHVGRHFKGPLSTYEIGKPSS</sequence>
<dbReference type="AlphaFoldDB" id="A0A699TIB0"/>
<name>A0A699TIB0_TANCI</name>
<feature type="compositionally biased region" description="Polar residues" evidence="1">
    <location>
        <begin position="116"/>
        <end position="130"/>
    </location>
</feature>
<feature type="compositionally biased region" description="Acidic residues" evidence="1">
    <location>
        <begin position="44"/>
        <end position="98"/>
    </location>
</feature>
<dbReference type="EMBL" id="BKCJ011245519">
    <property type="protein sequence ID" value="GFD09433.1"/>
    <property type="molecule type" value="Genomic_DNA"/>
</dbReference>
<gene>
    <name evidence="2" type="ORF">Tci_881402</name>
</gene>